<dbReference type="OrthoDB" id="1668831at2"/>
<sequence length="297" mass="33888">MSFMLVAGKIYHCTDCNKEIRIDYEGGAQVIQVSDAVIEQQNSLLELFPQPHAEPHKYGYFIHADAICEHCTKIYESQQTKLDRMREVFDLLDGIELAKQSVANDIHTSFSTFSDEDIQAVIGAEAFKELVSPHMNLHRKRRYINQLFQKWYCTDNFIKSIINENKEKIKSAIRDVGLQEWIAEFKKQEVVLHSPLKTWEPENLNPYIRSSATMAFPAADTLHITVYKRHALNMAGIKNMTNLSAQNFIDHYIKTDVCRQLVKQATLARFAPETGDAPAALRAASNSLSCVNKIYST</sequence>
<dbReference type="AlphaFoldDB" id="A0A2T7UDT2"/>
<accession>A0A2T7UDT2</accession>
<organism evidence="1 2">
    <name type="scientific">Limnohabitans planktonicus II-D5</name>
    <dbReference type="NCBI Taxonomy" id="1293045"/>
    <lineage>
        <taxon>Bacteria</taxon>
        <taxon>Pseudomonadati</taxon>
        <taxon>Pseudomonadota</taxon>
        <taxon>Betaproteobacteria</taxon>
        <taxon>Burkholderiales</taxon>
        <taxon>Comamonadaceae</taxon>
        <taxon>Limnohabitans</taxon>
    </lineage>
</organism>
<name>A0A2T7UDT2_9BURK</name>
<keyword evidence="2" id="KW-1185">Reference proteome</keyword>
<dbReference type="STRING" id="1293045.H663_14065"/>
<protein>
    <submittedName>
        <fullName evidence="1">Uncharacterized protein</fullName>
    </submittedName>
</protein>
<dbReference type="RefSeq" id="WP_053174148.1">
    <property type="nucleotide sequence ID" value="NZ_LFYT02000010.1"/>
</dbReference>
<dbReference type="Proteomes" id="UP000037507">
    <property type="component" value="Unassembled WGS sequence"/>
</dbReference>
<reference evidence="1" key="1">
    <citation type="submission" date="2017-04" db="EMBL/GenBank/DDBJ databases">
        <title>Unexpected and diverse lifestyles within the genus Limnohabitans.</title>
        <authorList>
            <person name="Kasalicky V."/>
            <person name="Mehrshad M."/>
            <person name="Andrei S.-A."/>
            <person name="Salcher M."/>
            <person name="Kratochvilova H."/>
            <person name="Simek K."/>
            <person name="Ghai R."/>
        </authorList>
    </citation>
    <scope>NUCLEOTIDE SEQUENCE [LARGE SCALE GENOMIC DNA]</scope>
    <source>
        <strain evidence="1">II-D5</strain>
    </source>
</reference>
<evidence type="ECO:0000313" key="1">
    <source>
        <dbReference type="EMBL" id="PVE42856.1"/>
    </source>
</evidence>
<dbReference type="EMBL" id="LFYT02000010">
    <property type="protein sequence ID" value="PVE42856.1"/>
    <property type="molecule type" value="Genomic_DNA"/>
</dbReference>
<proteinExistence type="predicted"/>
<comment type="caution">
    <text evidence="1">The sequence shown here is derived from an EMBL/GenBank/DDBJ whole genome shotgun (WGS) entry which is preliminary data.</text>
</comment>
<gene>
    <name evidence="1" type="ORF">H663_010130</name>
</gene>
<evidence type="ECO:0000313" key="2">
    <source>
        <dbReference type="Proteomes" id="UP000037507"/>
    </source>
</evidence>